<evidence type="ECO:0000313" key="3">
    <source>
        <dbReference type="EMBL" id="VDG27878.1"/>
    </source>
</evidence>
<evidence type="ECO:0000256" key="1">
    <source>
        <dbReference type="SAM" id="Coils"/>
    </source>
</evidence>
<protein>
    <submittedName>
        <fullName evidence="3">Uncharacterized protein</fullName>
    </submittedName>
</protein>
<dbReference type="RefSeq" id="WP_130851587.1">
    <property type="nucleotide sequence ID" value="NZ_UYIG01000068.1"/>
</dbReference>
<evidence type="ECO:0000256" key="2">
    <source>
        <dbReference type="SAM" id="MobiDB-lite"/>
    </source>
</evidence>
<keyword evidence="4" id="KW-1185">Reference proteome</keyword>
<sequence length="192" mass="20783">MERKDLEALGLDDKAQTEVMKLYNAGLEPVKQELTSTKSELETTKEQVTSRDEQIKTLGAQAGNSEKLNKQISALQQTIKDKDTESAAKLTQLQTDNAVQLALRDAGVRDAKAVLPFIDMDTVKLGDDGSLTGIKEQVEGLQKSHDYLFTKADDGDKAPKVTITSKGNPAGGDGGGEQTMTERIAARMTQTE</sequence>
<dbReference type="AlphaFoldDB" id="A0A660DW54"/>
<dbReference type="InterPro" id="IPR009636">
    <property type="entry name" value="SCAF"/>
</dbReference>
<evidence type="ECO:0000313" key="4">
    <source>
        <dbReference type="Proteomes" id="UP000289996"/>
    </source>
</evidence>
<accession>A0A660DW54</accession>
<name>A0A660DW54_9LACO</name>
<dbReference type="Proteomes" id="UP000289996">
    <property type="component" value="Unassembled WGS sequence"/>
</dbReference>
<proteinExistence type="predicted"/>
<dbReference type="OrthoDB" id="2365850at2"/>
<dbReference type="Pfam" id="PF06810">
    <property type="entry name" value="Phage_scaffold"/>
    <property type="match status" value="1"/>
</dbReference>
<dbReference type="EMBL" id="UYIG01000068">
    <property type="protein sequence ID" value="VDG27878.1"/>
    <property type="molecule type" value="Genomic_DNA"/>
</dbReference>
<feature type="region of interest" description="Disordered" evidence="2">
    <location>
        <begin position="152"/>
        <end position="178"/>
    </location>
</feature>
<keyword evidence="1" id="KW-0175">Coiled coil</keyword>
<feature type="coiled-coil region" evidence="1">
    <location>
        <begin position="31"/>
        <end position="85"/>
    </location>
</feature>
<organism evidence="3 4">
    <name type="scientific">Lactiplantibacillus mudanjiangensis</name>
    <dbReference type="NCBI Taxonomy" id="1296538"/>
    <lineage>
        <taxon>Bacteria</taxon>
        <taxon>Bacillati</taxon>
        <taxon>Bacillota</taxon>
        <taxon>Bacilli</taxon>
        <taxon>Lactobacillales</taxon>
        <taxon>Lactobacillaceae</taxon>
        <taxon>Lactiplantibacillus</taxon>
    </lineage>
</organism>
<gene>
    <name evidence="3" type="ORF">MUDAN_MDHGFNIF_02695</name>
</gene>
<reference evidence="3 4" key="1">
    <citation type="submission" date="2018-11" db="EMBL/GenBank/DDBJ databases">
        <authorList>
            <person name="Wuyts S."/>
        </authorList>
    </citation>
    <scope>NUCLEOTIDE SEQUENCE [LARGE SCALE GENOMIC DNA]</scope>
    <source>
        <strain evidence="3">Lactobacillus mudanjiangensis AMBF249</strain>
    </source>
</reference>